<dbReference type="Proteomes" id="UP001646157">
    <property type="component" value="Unassembled WGS sequence"/>
</dbReference>
<evidence type="ECO:0000259" key="3">
    <source>
        <dbReference type="Pfam" id="PF21537"/>
    </source>
</evidence>
<dbReference type="NCBIfam" id="TIGR03943">
    <property type="entry name" value="TIGR03943 family putative permease subunit"/>
    <property type="match status" value="1"/>
</dbReference>
<sequence length="300" mass="33809">MNSQHRFHTFIRGIILIGYALMIFKLFITFNLQNFVASKMHLYLYFGLGVFIFLGAVQVIRGTSADGEENQCGCGGHELPKGAFRSILIYSLFVLPILAGFLFPSNLLDSTVAAKRGVKYGEGLFTKLPSSSEKSSEEASEDPKEIKFNITPTIDHNANFPIESDFEKLKELVHAAEKIYVREEQFIPTLSIINENAEEFIGREIQMTGFVYKDESFSEDEIVVSRFTITCCVADASVYGLLAKDASLSKLESDKWIKVSGIIDTIEFNGSKMPVIKNPVYEVIQVPKNPYVEEFYMRIE</sequence>
<reference evidence="4 5" key="1">
    <citation type="submission" date="2021-01" db="EMBL/GenBank/DDBJ databases">
        <title>Genomic Encyclopedia of Type Strains, Phase IV (KMG-IV): sequencing the most valuable type-strain genomes for metagenomic binning, comparative biology and taxonomic classification.</title>
        <authorList>
            <person name="Goeker M."/>
        </authorList>
    </citation>
    <scope>NUCLEOTIDE SEQUENCE [LARGE SCALE GENOMIC DNA]</scope>
    <source>
        <strain evidence="4 5">DSM 24834</strain>
    </source>
</reference>
<dbReference type="Pfam" id="PF21537">
    <property type="entry name" value="DUF1980_C"/>
    <property type="match status" value="1"/>
</dbReference>
<feature type="transmembrane region" description="Helical" evidence="1">
    <location>
        <begin position="42"/>
        <end position="60"/>
    </location>
</feature>
<gene>
    <name evidence="4" type="ORF">JOC86_003582</name>
</gene>
<dbReference type="InterPro" id="IPR015402">
    <property type="entry name" value="DUF1980"/>
</dbReference>
<dbReference type="PANTHER" id="PTHR40047">
    <property type="entry name" value="UPF0703 PROTEIN YCGQ"/>
    <property type="match status" value="1"/>
</dbReference>
<feature type="transmembrane region" description="Helical" evidence="1">
    <location>
        <begin position="12"/>
        <end position="30"/>
    </location>
</feature>
<dbReference type="InterPro" id="IPR052955">
    <property type="entry name" value="UPF0703_membrane_permease"/>
</dbReference>
<evidence type="ECO:0000259" key="2">
    <source>
        <dbReference type="Pfam" id="PF09323"/>
    </source>
</evidence>
<name>A0ABS2NGR9_9BACI</name>
<evidence type="ECO:0000313" key="5">
    <source>
        <dbReference type="Proteomes" id="UP001646157"/>
    </source>
</evidence>
<keyword evidence="1" id="KW-1133">Transmembrane helix</keyword>
<comment type="caution">
    <text evidence="4">The sequence shown here is derived from an EMBL/GenBank/DDBJ whole genome shotgun (WGS) entry which is preliminary data.</text>
</comment>
<dbReference type="PANTHER" id="PTHR40047:SF1">
    <property type="entry name" value="UPF0703 PROTEIN YCGQ"/>
    <property type="match status" value="1"/>
</dbReference>
<keyword evidence="5" id="KW-1185">Reference proteome</keyword>
<dbReference type="EMBL" id="JAFBDZ010000003">
    <property type="protein sequence ID" value="MBM7587030.1"/>
    <property type="molecule type" value="Genomic_DNA"/>
</dbReference>
<keyword evidence="1" id="KW-0812">Transmembrane</keyword>
<feature type="domain" description="DUF1980" evidence="3">
    <location>
        <begin position="163"/>
        <end position="292"/>
    </location>
</feature>
<evidence type="ECO:0000256" key="1">
    <source>
        <dbReference type="SAM" id="Phobius"/>
    </source>
</evidence>
<proteinExistence type="predicted"/>
<evidence type="ECO:0000313" key="4">
    <source>
        <dbReference type="EMBL" id="MBM7587030.1"/>
    </source>
</evidence>
<protein>
    <submittedName>
        <fullName evidence="4">Repeat protein (TIGR03943 family)</fullName>
    </submittedName>
</protein>
<feature type="domain" description="DUF1980" evidence="2">
    <location>
        <begin position="11"/>
        <end position="118"/>
    </location>
</feature>
<keyword evidence="1" id="KW-0472">Membrane</keyword>
<dbReference type="InterPro" id="IPR048493">
    <property type="entry name" value="DUF1980_N"/>
</dbReference>
<dbReference type="Pfam" id="PF09323">
    <property type="entry name" value="DUF1980"/>
    <property type="match status" value="1"/>
</dbReference>
<dbReference type="InterPro" id="IPR048447">
    <property type="entry name" value="DUF1980_C"/>
</dbReference>
<feature type="transmembrane region" description="Helical" evidence="1">
    <location>
        <begin position="87"/>
        <end position="108"/>
    </location>
</feature>
<organism evidence="4 5">
    <name type="scientific">Rossellomorea pakistanensis</name>
    <dbReference type="NCBI Taxonomy" id="992288"/>
    <lineage>
        <taxon>Bacteria</taxon>
        <taxon>Bacillati</taxon>
        <taxon>Bacillota</taxon>
        <taxon>Bacilli</taxon>
        <taxon>Bacillales</taxon>
        <taxon>Bacillaceae</taxon>
        <taxon>Rossellomorea</taxon>
    </lineage>
</organism>
<dbReference type="RefSeq" id="WP_205174184.1">
    <property type="nucleotide sequence ID" value="NZ_JAFBDZ010000003.1"/>
</dbReference>
<accession>A0ABS2NGR9</accession>